<organism evidence="2 3">
    <name type="scientific">Cetraspora pellucida</name>
    <dbReference type="NCBI Taxonomy" id="1433469"/>
    <lineage>
        <taxon>Eukaryota</taxon>
        <taxon>Fungi</taxon>
        <taxon>Fungi incertae sedis</taxon>
        <taxon>Mucoromycota</taxon>
        <taxon>Glomeromycotina</taxon>
        <taxon>Glomeromycetes</taxon>
        <taxon>Diversisporales</taxon>
        <taxon>Gigasporaceae</taxon>
        <taxon>Cetraspora</taxon>
    </lineage>
</organism>
<evidence type="ECO:0000313" key="2">
    <source>
        <dbReference type="EMBL" id="CAG8808420.1"/>
    </source>
</evidence>
<reference evidence="2" key="1">
    <citation type="submission" date="2021-06" db="EMBL/GenBank/DDBJ databases">
        <authorList>
            <person name="Kallberg Y."/>
            <person name="Tangrot J."/>
            <person name="Rosling A."/>
        </authorList>
    </citation>
    <scope>NUCLEOTIDE SEQUENCE</scope>
    <source>
        <strain evidence="2">FL966</strain>
    </source>
</reference>
<dbReference type="EMBL" id="CAJVQA010036367">
    <property type="protein sequence ID" value="CAG8808420.1"/>
    <property type="molecule type" value="Genomic_DNA"/>
</dbReference>
<protein>
    <submittedName>
        <fullName evidence="2">23386_t:CDS:1</fullName>
    </submittedName>
</protein>
<evidence type="ECO:0000313" key="3">
    <source>
        <dbReference type="Proteomes" id="UP000789759"/>
    </source>
</evidence>
<keyword evidence="3" id="KW-1185">Reference proteome</keyword>
<feature type="non-terminal residue" evidence="2">
    <location>
        <position position="40"/>
    </location>
</feature>
<dbReference type="Proteomes" id="UP000789759">
    <property type="component" value="Unassembled WGS sequence"/>
</dbReference>
<evidence type="ECO:0000256" key="1">
    <source>
        <dbReference type="SAM" id="Coils"/>
    </source>
</evidence>
<feature type="coiled-coil region" evidence="1">
    <location>
        <begin position="5"/>
        <end position="32"/>
    </location>
</feature>
<proteinExistence type="predicted"/>
<comment type="caution">
    <text evidence="2">The sequence shown here is derived from an EMBL/GenBank/DDBJ whole genome shotgun (WGS) entry which is preliminary data.</text>
</comment>
<name>A0A9N9K2M8_9GLOM</name>
<gene>
    <name evidence="2" type="ORF">CPELLU_LOCUS18385</name>
</gene>
<keyword evidence="1" id="KW-0175">Coiled coil</keyword>
<accession>A0A9N9K2M8</accession>
<sequence length="40" mass="4888">MNPTKKTFEESIDELKETVLDQLKEREFFEESITFDRNHL</sequence>
<dbReference type="AlphaFoldDB" id="A0A9N9K2M8"/>